<protein>
    <recommendedName>
        <fullName evidence="8">MFS transporter</fullName>
    </recommendedName>
</protein>
<evidence type="ECO:0000313" key="7">
    <source>
        <dbReference type="Proteomes" id="UP000655094"/>
    </source>
</evidence>
<comment type="subcellular location">
    <subcellularLocation>
        <location evidence="1">Membrane</location>
        <topology evidence="1">Multi-pass membrane protein</topology>
    </subcellularLocation>
</comment>
<sequence>MHGWTSRQRNAAIASFLSWTLDAFDFFLLVFLLSDIAHSFHVDLEEVTLAILLTLAVRPVGA</sequence>
<proteinExistence type="predicted"/>
<dbReference type="GO" id="GO:0046943">
    <property type="term" value="F:carboxylic acid transmembrane transporter activity"/>
    <property type="evidence" value="ECO:0007669"/>
    <property type="project" value="TreeGrafter"/>
</dbReference>
<evidence type="ECO:0000256" key="1">
    <source>
        <dbReference type="ARBA" id="ARBA00004141"/>
    </source>
</evidence>
<dbReference type="SUPFAM" id="SSF103473">
    <property type="entry name" value="MFS general substrate transporter"/>
    <property type="match status" value="1"/>
</dbReference>
<evidence type="ECO:0000256" key="3">
    <source>
        <dbReference type="ARBA" id="ARBA00022989"/>
    </source>
</evidence>
<dbReference type="Proteomes" id="UP000655094">
    <property type="component" value="Unassembled WGS sequence"/>
</dbReference>
<name>A0A919HPX9_KLEPN</name>
<accession>A0A919HPX9</accession>
<dbReference type="PANTHER" id="PTHR23508:SF10">
    <property type="entry name" value="CARBOXYLIC ACID TRANSPORTER PROTEIN HOMOLOG"/>
    <property type="match status" value="1"/>
</dbReference>
<gene>
    <name evidence="6" type="ORF">KPZU09_12830</name>
</gene>
<evidence type="ECO:0000313" key="6">
    <source>
        <dbReference type="EMBL" id="GHK51547.1"/>
    </source>
</evidence>
<evidence type="ECO:0008006" key="8">
    <source>
        <dbReference type="Google" id="ProtNLM"/>
    </source>
</evidence>
<organism evidence="6 7">
    <name type="scientific">Klebsiella pneumoniae</name>
    <dbReference type="NCBI Taxonomy" id="573"/>
    <lineage>
        <taxon>Bacteria</taxon>
        <taxon>Pseudomonadati</taxon>
        <taxon>Pseudomonadota</taxon>
        <taxon>Gammaproteobacteria</taxon>
        <taxon>Enterobacterales</taxon>
        <taxon>Enterobacteriaceae</taxon>
        <taxon>Klebsiella/Raoultella group</taxon>
        <taxon>Klebsiella</taxon>
        <taxon>Klebsiella pneumoniae complex</taxon>
    </lineage>
</organism>
<dbReference type="GO" id="GO:0005886">
    <property type="term" value="C:plasma membrane"/>
    <property type="evidence" value="ECO:0007669"/>
    <property type="project" value="TreeGrafter"/>
</dbReference>
<keyword evidence="3 5" id="KW-1133">Transmembrane helix</keyword>
<dbReference type="AlphaFoldDB" id="A0A919HPX9"/>
<dbReference type="InterPro" id="IPR036259">
    <property type="entry name" value="MFS_trans_sf"/>
</dbReference>
<feature type="transmembrane region" description="Helical" evidence="5">
    <location>
        <begin position="12"/>
        <end position="33"/>
    </location>
</feature>
<reference evidence="6" key="1">
    <citation type="submission" date="2020-10" db="EMBL/GenBank/DDBJ databases">
        <title>Genome Sequence of ESBL Producing Zambian Clinical Strains.</title>
        <authorList>
            <person name="Shawa M."/>
            <person name="Furuta Y."/>
            <person name="Simbotwe M."/>
            <person name="Mulenga E."/>
            <person name="Mubanga M."/>
            <person name="Mulenga G."/>
            <person name="Kaile C."/>
            <person name="Zorigt T."/>
            <person name="Hang'ombe B."/>
            <person name="Higashi H."/>
        </authorList>
    </citation>
    <scope>NUCLEOTIDE SEQUENCE</scope>
    <source>
        <strain evidence="6">Zam_UTH_09</strain>
    </source>
</reference>
<evidence type="ECO:0000256" key="4">
    <source>
        <dbReference type="ARBA" id="ARBA00023136"/>
    </source>
</evidence>
<keyword evidence="4 5" id="KW-0472">Membrane</keyword>
<dbReference type="EMBL" id="BNFF01000001">
    <property type="protein sequence ID" value="GHK51547.1"/>
    <property type="molecule type" value="Genomic_DNA"/>
</dbReference>
<dbReference type="PANTHER" id="PTHR23508">
    <property type="entry name" value="CARBOXYLIC ACID TRANSPORTER PROTEIN HOMOLOG"/>
    <property type="match status" value="1"/>
</dbReference>
<evidence type="ECO:0000256" key="5">
    <source>
        <dbReference type="SAM" id="Phobius"/>
    </source>
</evidence>
<keyword evidence="2 5" id="KW-0812">Transmembrane</keyword>
<evidence type="ECO:0000256" key="2">
    <source>
        <dbReference type="ARBA" id="ARBA00022692"/>
    </source>
</evidence>
<comment type="caution">
    <text evidence="6">The sequence shown here is derived from an EMBL/GenBank/DDBJ whole genome shotgun (WGS) entry which is preliminary data.</text>
</comment>